<name>A0A834MFI8_RHYFE</name>
<evidence type="ECO:0000313" key="2">
    <source>
        <dbReference type="Proteomes" id="UP000625711"/>
    </source>
</evidence>
<proteinExistence type="predicted"/>
<reference evidence="1" key="1">
    <citation type="submission" date="2020-08" db="EMBL/GenBank/DDBJ databases">
        <title>Genome sequencing and assembly of the red palm weevil Rhynchophorus ferrugineus.</title>
        <authorList>
            <person name="Dias G.B."/>
            <person name="Bergman C.M."/>
            <person name="Manee M."/>
        </authorList>
    </citation>
    <scope>NUCLEOTIDE SEQUENCE</scope>
    <source>
        <strain evidence="1">AA-2017</strain>
        <tissue evidence="1">Whole larva</tissue>
    </source>
</reference>
<sequence length="159" mass="18151">MRTKKISSSAVYVIESWQKQTAMMEKLEETETERSRPVSTAKKTNLKRWKAVLTFKKKERLKLGTHLTTFSTLVTSERGENGRERVEAYCRGGWMEPIEMLRSPKVIDRSEGLQTARTHYESNDSSPSSSLLIGGFLQTRTDAAKADGAAKRWRQCCRC</sequence>
<protein>
    <submittedName>
        <fullName evidence="1">Uncharacterized protein</fullName>
    </submittedName>
</protein>
<evidence type="ECO:0000313" key="1">
    <source>
        <dbReference type="EMBL" id="KAF7280141.1"/>
    </source>
</evidence>
<dbReference type="AlphaFoldDB" id="A0A834MFI8"/>
<keyword evidence="2" id="KW-1185">Reference proteome</keyword>
<comment type="caution">
    <text evidence="1">The sequence shown here is derived from an EMBL/GenBank/DDBJ whole genome shotgun (WGS) entry which is preliminary data.</text>
</comment>
<dbReference type="Proteomes" id="UP000625711">
    <property type="component" value="Unassembled WGS sequence"/>
</dbReference>
<organism evidence="1 2">
    <name type="scientific">Rhynchophorus ferrugineus</name>
    <name type="common">Red palm weevil</name>
    <name type="synonym">Curculio ferrugineus</name>
    <dbReference type="NCBI Taxonomy" id="354439"/>
    <lineage>
        <taxon>Eukaryota</taxon>
        <taxon>Metazoa</taxon>
        <taxon>Ecdysozoa</taxon>
        <taxon>Arthropoda</taxon>
        <taxon>Hexapoda</taxon>
        <taxon>Insecta</taxon>
        <taxon>Pterygota</taxon>
        <taxon>Neoptera</taxon>
        <taxon>Endopterygota</taxon>
        <taxon>Coleoptera</taxon>
        <taxon>Polyphaga</taxon>
        <taxon>Cucujiformia</taxon>
        <taxon>Curculionidae</taxon>
        <taxon>Dryophthorinae</taxon>
        <taxon>Rhynchophorus</taxon>
    </lineage>
</organism>
<gene>
    <name evidence="1" type="ORF">GWI33_006396</name>
</gene>
<accession>A0A834MFI8</accession>
<dbReference type="EMBL" id="JAACXV010000320">
    <property type="protein sequence ID" value="KAF7280141.1"/>
    <property type="molecule type" value="Genomic_DNA"/>
</dbReference>